<protein>
    <submittedName>
        <fullName evidence="1">Uncharacterized protein</fullName>
    </submittedName>
</protein>
<evidence type="ECO:0000313" key="1">
    <source>
        <dbReference type="EMBL" id="KAJ1110622.1"/>
    </source>
</evidence>
<accession>A0AAV7N3N9</accession>
<keyword evidence="2" id="KW-1185">Reference proteome</keyword>
<name>A0AAV7N3N9_PLEWA</name>
<gene>
    <name evidence="1" type="ORF">NDU88_007971</name>
</gene>
<dbReference type="Proteomes" id="UP001066276">
    <property type="component" value="Chromosome 9"/>
</dbReference>
<dbReference type="Gene3D" id="1.20.5.340">
    <property type="match status" value="1"/>
</dbReference>
<proteinExistence type="predicted"/>
<evidence type="ECO:0000313" key="2">
    <source>
        <dbReference type="Proteomes" id="UP001066276"/>
    </source>
</evidence>
<organism evidence="1 2">
    <name type="scientific">Pleurodeles waltl</name>
    <name type="common">Iberian ribbed newt</name>
    <dbReference type="NCBI Taxonomy" id="8319"/>
    <lineage>
        <taxon>Eukaryota</taxon>
        <taxon>Metazoa</taxon>
        <taxon>Chordata</taxon>
        <taxon>Craniata</taxon>
        <taxon>Vertebrata</taxon>
        <taxon>Euteleostomi</taxon>
        <taxon>Amphibia</taxon>
        <taxon>Batrachia</taxon>
        <taxon>Caudata</taxon>
        <taxon>Salamandroidea</taxon>
        <taxon>Salamandridae</taxon>
        <taxon>Pleurodelinae</taxon>
        <taxon>Pleurodeles</taxon>
    </lineage>
</organism>
<reference evidence="1" key="1">
    <citation type="journal article" date="2022" name="bioRxiv">
        <title>Sequencing and chromosome-scale assembly of the giantPleurodeles waltlgenome.</title>
        <authorList>
            <person name="Brown T."/>
            <person name="Elewa A."/>
            <person name="Iarovenko S."/>
            <person name="Subramanian E."/>
            <person name="Araus A.J."/>
            <person name="Petzold A."/>
            <person name="Susuki M."/>
            <person name="Suzuki K.-i.T."/>
            <person name="Hayashi T."/>
            <person name="Toyoda A."/>
            <person name="Oliveira C."/>
            <person name="Osipova E."/>
            <person name="Leigh N.D."/>
            <person name="Simon A."/>
            <person name="Yun M.H."/>
        </authorList>
    </citation>
    <scope>NUCLEOTIDE SEQUENCE</scope>
    <source>
        <strain evidence="1">20211129_DDA</strain>
        <tissue evidence="1">Liver</tissue>
    </source>
</reference>
<dbReference type="EMBL" id="JANPWB010000013">
    <property type="protein sequence ID" value="KAJ1110622.1"/>
    <property type="molecule type" value="Genomic_DNA"/>
</dbReference>
<comment type="caution">
    <text evidence="1">The sequence shown here is derived from an EMBL/GenBank/DDBJ whole genome shotgun (WGS) entry which is preliminary data.</text>
</comment>
<sequence length="149" mass="16672">MPGPTSADPPVDSRLDTAMERILQEISAVGHRLDSKITDLSADFKSIRADIAGFQDKVTELDHRLTTVESNIVTLPDIDSELQFLQHKLADLEDRSRRDNVLFFGLPEKEEGVDLRTFLKYCLPPLTGLTFSPILEFHTSTVLRGPVPL</sequence>
<dbReference type="AlphaFoldDB" id="A0AAV7N3N9"/>